<protein>
    <submittedName>
        <fullName evidence="1">Kinase-like protein</fullName>
    </submittedName>
</protein>
<evidence type="ECO:0000313" key="1">
    <source>
        <dbReference type="EMBL" id="KAH7929405.1"/>
    </source>
</evidence>
<proteinExistence type="predicted"/>
<sequence length="523" mass="58068">MHFVQSGLYHSYPRTTSNVDVEAHTLNPFIIQISTHLIFLINLIMVCLSSSLPDFSGQVIDNGRYHLLHTLGSGAYGVVYRALDTTSDPLNPTHYAIKCMAKAELTHEQLAYQNREIALHKIVSGSSPFVLSLHEIVEEELYLYLILDLCPGGDMFSAITKTYIYHNNIPLMKQAFIELLDGVQACHDRGVFHRDLKPENILCGKDGAGILVADFGLATQKRVCKDFGCGSAEYMSPECLSREIKYPHYSPRHTDIWSLGVILINLVFSRNPWRLATTSDSGFLSFLYNPDYLRDVLPISRGLNDVMKRVFHLNPAARISIPELREEILKMDTFYMSHEEMLGAAEHARDFARANRRNRTPITKLVVHHVDTDETLIDDSDDSDDWSSSSSSDADSHPDWSYDSAEQIMALAASRSIPPPPSFSSDGPSIRLVLNSGPRRENFIIGSDSGSGSLGSEPESEGPVTPETIADDLATDVPDLDLAEGDGFDQTVVADDIMANARVKNAQIPPTLIRNAAQQLRAY</sequence>
<name>A0ACB8BW87_9AGAM</name>
<dbReference type="Proteomes" id="UP000790709">
    <property type="component" value="Unassembled WGS sequence"/>
</dbReference>
<keyword evidence="2" id="KW-1185">Reference proteome</keyword>
<comment type="caution">
    <text evidence="1">The sequence shown here is derived from an EMBL/GenBank/DDBJ whole genome shotgun (WGS) entry which is preliminary data.</text>
</comment>
<dbReference type="EMBL" id="MU266341">
    <property type="protein sequence ID" value="KAH7929405.1"/>
    <property type="molecule type" value="Genomic_DNA"/>
</dbReference>
<reference evidence="1" key="1">
    <citation type="journal article" date="2021" name="New Phytol.">
        <title>Evolutionary innovations through gain and loss of genes in the ectomycorrhizal Boletales.</title>
        <authorList>
            <person name="Wu G."/>
            <person name="Miyauchi S."/>
            <person name="Morin E."/>
            <person name="Kuo A."/>
            <person name="Drula E."/>
            <person name="Varga T."/>
            <person name="Kohler A."/>
            <person name="Feng B."/>
            <person name="Cao Y."/>
            <person name="Lipzen A."/>
            <person name="Daum C."/>
            <person name="Hundley H."/>
            <person name="Pangilinan J."/>
            <person name="Johnson J."/>
            <person name="Barry K."/>
            <person name="LaButti K."/>
            <person name="Ng V."/>
            <person name="Ahrendt S."/>
            <person name="Min B."/>
            <person name="Choi I.G."/>
            <person name="Park H."/>
            <person name="Plett J.M."/>
            <person name="Magnuson J."/>
            <person name="Spatafora J.W."/>
            <person name="Nagy L.G."/>
            <person name="Henrissat B."/>
            <person name="Grigoriev I.V."/>
            <person name="Yang Z.L."/>
            <person name="Xu J."/>
            <person name="Martin F.M."/>
        </authorList>
    </citation>
    <scope>NUCLEOTIDE SEQUENCE</scope>
    <source>
        <strain evidence="1">KUC20120723A-06</strain>
    </source>
</reference>
<evidence type="ECO:0000313" key="2">
    <source>
        <dbReference type="Proteomes" id="UP000790709"/>
    </source>
</evidence>
<accession>A0ACB8BW87</accession>
<organism evidence="1 2">
    <name type="scientific">Leucogyrophana mollusca</name>
    <dbReference type="NCBI Taxonomy" id="85980"/>
    <lineage>
        <taxon>Eukaryota</taxon>
        <taxon>Fungi</taxon>
        <taxon>Dikarya</taxon>
        <taxon>Basidiomycota</taxon>
        <taxon>Agaricomycotina</taxon>
        <taxon>Agaricomycetes</taxon>
        <taxon>Agaricomycetidae</taxon>
        <taxon>Boletales</taxon>
        <taxon>Boletales incertae sedis</taxon>
        <taxon>Leucogyrophana</taxon>
    </lineage>
</organism>
<gene>
    <name evidence="1" type="ORF">BV22DRAFT_1029455</name>
</gene>